<comment type="caution">
    <text evidence="2">The sequence shown here is derived from an EMBL/GenBank/DDBJ whole genome shotgun (WGS) entry which is preliminary data.</text>
</comment>
<evidence type="ECO:0000313" key="2">
    <source>
        <dbReference type="EMBL" id="GKU24323.1"/>
    </source>
</evidence>
<reference evidence="2" key="1">
    <citation type="journal article" date="2023" name="Int. J. Syst. Evol. Microbiol.">
        <title>&lt;i&gt;Clostridium folliculivorans&lt;/i&gt; sp. nov., isolated from soil samples of an organic paddy in Japan.</title>
        <authorList>
            <person name="Tazawa J."/>
            <person name="Kobayashi H."/>
            <person name="Tanizawa Y."/>
            <person name="Uchino A."/>
            <person name="Tanaka F."/>
            <person name="Urashima Y."/>
            <person name="Miura S."/>
            <person name="Sakamoto M."/>
            <person name="Ohkuma M."/>
            <person name="Tohno M."/>
        </authorList>
    </citation>
    <scope>NUCLEOTIDE SEQUENCE</scope>
    <source>
        <strain evidence="2">D1-1</strain>
    </source>
</reference>
<dbReference type="EMBL" id="BQXY01000001">
    <property type="protein sequence ID" value="GKU24323.1"/>
    <property type="molecule type" value="Genomic_DNA"/>
</dbReference>
<keyword evidence="1" id="KW-0472">Membrane</keyword>
<protein>
    <submittedName>
        <fullName evidence="2">Uncharacterized protein</fullName>
    </submittedName>
</protein>
<dbReference type="RefSeq" id="WP_261851337.1">
    <property type="nucleotide sequence ID" value="NZ_BQXY01000001.1"/>
</dbReference>
<dbReference type="Proteomes" id="UP001057868">
    <property type="component" value="Unassembled WGS sequence"/>
</dbReference>
<evidence type="ECO:0000313" key="3">
    <source>
        <dbReference type="Proteomes" id="UP001057868"/>
    </source>
</evidence>
<sequence>MKKNTKVLFLCVVVAITLIIPILGGGHANLGSGVVTTMGDEYPSAD</sequence>
<accession>A0A9W5Y0F9</accession>
<evidence type="ECO:0000256" key="1">
    <source>
        <dbReference type="SAM" id="Phobius"/>
    </source>
</evidence>
<organism evidence="2 3">
    <name type="scientific">Clostridium folliculivorans</name>
    <dbReference type="NCBI Taxonomy" id="2886038"/>
    <lineage>
        <taxon>Bacteria</taxon>
        <taxon>Bacillati</taxon>
        <taxon>Bacillota</taxon>
        <taxon>Clostridia</taxon>
        <taxon>Eubacteriales</taxon>
        <taxon>Clostridiaceae</taxon>
        <taxon>Clostridium</taxon>
    </lineage>
</organism>
<keyword evidence="3" id="KW-1185">Reference proteome</keyword>
<keyword evidence="1" id="KW-0812">Transmembrane</keyword>
<gene>
    <name evidence="2" type="ORF">CFOLD11_11490</name>
</gene>
<dbReference type="AlphaFoldDB" id="A0A9W5Y0F9"/>
<feature type="transmembrane region" description="Helical" evidence="1">
    <location>
        <begin position="7"/>
        <end position="28"/>
    </location>
</feature>
<keyword evidence="1" id="KW-1133">Transmembrane helix</keyword>
<proteinExistence type="predicted"/>
<name>A0A9W5Y0F9_9CLOT</name>